<dbReference type="EMBL" id="MLCB01000065">
    <property type="protein sequence ID" value="OJI95000.1"/>
    <property type="molecule type" value="Genomic_DNA"/>
</dbReference>
<dbReference type="AlphaFoldDB" id="A0A1L9P0D7"/>
<gene>
    <name evidence="1" type="ORF">PFRI_07700</name>
</gene>
<keyword evidence="2" id="KW-1185">Reference proteome</keyword>
<organism evidence="1 2">
    <name type="scientific">Planktotalea frisia</name>
    <dbReference type="NCBI Taxonomy" id="696762"/>
    <lineage>
        <taxon>Bacteria</taxon>
        <taxon>Pseudomonadati</taxon>
        <taxon>Pseudomonadota</taxon>
        <taxon>Alphaproteobacteria</taxon>
        <taxon>Rhodobacterales</taxon>
        <taxon>Paracoccaceae</taxon>
        <taxon>Planktotalea</taxon>
    </lineage>
</organism>
<sequence>MIVGWTEEHDALILLSKTPDGLAKIKAELRSEMRKDEDENFSWKQKLIAQVDIVSGQVINVDGAEYDWKSAKHELAEIDNLRNPTRPPKSEHAQILAKVHRANSGEKFGMDVELPPYPEYQRILQGLEAEDLKSKIKLTANFPTPIDDLEYADLLTTLLNDHFLNGQEKPLDSDERDDYELIRRKIERRLSKCQPDPLTITKVAERYFAFIPLLPQNPNFFMGYDAEIV</sequence>
<protein>
    <submittedName>
        <fullName evidence="1">Uncharacterized protein</fullName>
    </submittedName>
</protein>
<proteinExistence type="predicted"/>
<accession>A0A1L9P0D7</accession>
<name>A0A1L9P0D7_9RHOB</name>
<dbReference type="Proteomes" id="UP000184514">
    <property type="component" value="Unassembled WGS sequence"/>
</dbReference>
<reference evidence="1 2" key="1">
    <citation type="submission" date="2016-10" db="EMBL/GenBank/DDBJ databases">
        <title>Genome sequence of Planktotalea frisia SH6-1.</title>
        <authorList>
            <person name="Poehlein A."/>
            <person name="Bakenhus I."/>
            <person name="Voget S."/>
            <person name="Brinkhoff T."/>
            <person name="Simon M."/>
        </authorList>
    </citation>
    <scope>NUCLEOTIDE SEQUENCE [LARGE SCALE GENOMIC DNA]</scope>
    <source>
        <strain evidence="1 2">SH6-1</strain>
    </source>
</reference>
<evidence type="ECO:0000313" key="2">
    <source>
        <dbReference type="Proteomes" id="UP000184514"/>
    </source>
</evidence>
<comment type="caution">
    <text evidence="1">The sequence shown here is derived from an EMBL/GenBank/DDBJ whole genome shotgun (WGS) entry which is preliminary data.</text>
</comment>
<evidence type="ECO:0000313" key="1">
    <source>
        <dbReference type="EMBL" id="OJI95000.1"/>
    </source>
</evidence>